<accession>A0A2G6E350</accession>
<dbReference type="AlphaFoldDB" id="A0A2G6E350"/>
<proteinExistence type="predicted"/>
<name>A0A2G6E350_9BACT</name>
<reference evidence="1 2" key="1">
    <citation type="submission" date="2017-10" db="EMBL/GenBank/DDBJ databases">
        <title>Novel microbial diversity and functional potential in the marine mammal oral microbiome.</title>
        <authorList>
            <person name="Dudek N.K."/>
            <person name="Sun C.L."/>
            <person name="Burstein D."/>
            <person name="Kantor R.S."/>
            <person name="Aliaga Goltsman D.S."/>
            <person name="Bik E.M."/>
            <person name="Thomas B.C."/>
            <person name="Banfield J.F."/>
            <person name="Relman D.A."/>
        </authorList>
    </citation>
    <scope>NUCLEOTIDE SEQUENCE [LARGE SCALE GENOMIC DNA]</scope>
    <source>
        <strain evidence="1">DOLZORAL124_49_17</strain>
    </source>
</reference>
<comment type="caution">
    <text evidence="1">The sequence shown here is derived from an EMBL/GenBank/DDBJ whole genome shotgun (WGS) entry which is preliminary data.</text>
</comment>
<sequence>MLREYEHIRQVEGEGKRRWFSDKYFDLIVWSDDAGTILGFQLCYDAEGTPRALTWRQDSGYSHHRIDDGEQRPGKVKATPVLLADSLFNQEAVAARFTRATSQISPDIADFVVKKLLEYPEAAG</sequence>
<protein>
    <submittedName>
        <fullName evidence="1">Uncharacterized protein</fullName>
    </submittedName>
</protein>
<gene>
    <name evidence="1" type="ORF">CSB45_10765</name>
</gene>
<organism evidence="1 2">
    <name type="scientific">candidate division KSB3 bacterium</name>
    <dbReference type="NCBI Taxonomy" id="2044937"/>
    <lineage>
        <taxon>Bacteria</taxon>
        <taxon>candidate division KSB3</taxon>
    </lineage>
</organism>
<dbReference type="Proteomes" id="UP000229740">
    <property type="component" value="Unassembled WGS sequence"/>
</dbReference>
<evidence type="ECO:0000313" key="1">
    <source>
        <dbReference type="EMBL" id="PID56505.1"/>
    </source>
</evidence>
<dbReference type="EMBL" id="PDPS01000033">
    <property type="protein sequence ID" value="PID56505.1"/>
    <property type="molecule type" value="Genomic_DNA"/>
</dbReference>
<evidence type="ECO:0000313" key="2">
    <source>
        <dbReference type="Proteomes" id="UP000229740"/>
    </source>
</evidence>